<dbReference type="InterPro" id="IPR011051">
    <property type="entry name" value="RmlC_Cupin_sf"/>
</dbReference>
<dbReference type="InterPro" id="IPR052044">
    <property type="entry name" value="PKS_Associated_Protein"/>
</dbReference>
<proteinExistence type="predicted"/>
<dbReference type="InterPro" id="IPR014710">
    <property type="entry name" value="RmlC-like_jellyroll"/>
</dbReference>
<dbReference type="SUPFAM" id="SSF51182">
    <property type="entry name" value="RmlC-like cupins"/>
    <property type="match status" value="1"/>
</dbReference>
<dbReference type="PANTHER" id="PTHR36114">
    <property type="entry name" value="16.7 KDA PROTEIN IN WHIE LOCUS"/>
    <property type="match status" value="1"/>
</dbReference>
<dbReference type="RefSeq" id="WP_200615691.1">
    <property type="nucleotide sequence ID" value="NZ_CP071518.1"/>
</dbReference>
<dbReference type="EMBL" id="CP071518">
    <property type="protein sequence ID" value="QSX77838.1"/>
    <property type="molecule type" value="Genomic_DNA"/>
</dbReference>
<evidence type="ECO:0000313" key="2">
    <source>
        <dbReference type="EMBL" id="QSX77838.1"/>
    </source>
</evidence>
<dbReference type="InterPro" id="IPR013096">
    <property type="entry name" value="Cupin_2"/>
</dbReference>
<dbReference type="AlphaFoldDB" id="A0A974XZL4"/>
<dbReference type="KEGG" id="lsf:I8J32_014065"/>
<dbReference type="Proteomes" id="UP000639274">
    <property type="component" value="Chromosome"/>
</dbReference>
<evidence type="ECO:0000313" key="3">
    <source>
        <dbReference type="Proteomes" id="UP000639274"/>
    </source>
</evidence>
<accession>A0A974XZL4</accession>
<dbReference type="CDD" id="cd02214">
    <property type="entry name" value="cupin_MJ1618"/>
    <property type="match status" value="1"/>
</dbReference>
<protein>
    <submittedName>
        <fullName evidence="2">Cupin domain-containing protein</fullName>
    </submittedName>
</protein>
<feature type="domain" description="Cupin type-2" evidence="1">
    <location>
        <begin position="39"/>
        <end position="107"/>
    </location>
</feature>
<gene>
    <name evidence="2" type="ORF">I8J32_014065</name>
</gene>
<reference evidence="2 3" key="1">
    <citation type="submission" date="2021-03" db="EMBL/GenBank/DDBJ databases">
        <title>Lysobacter sp. nov. isolated from soil of gangwondo yeongwol, south Korea.</title>
        <authorList>
            <person name="Kim K.R."/>
            <person name="Kim K.H."/>
            <person name="Jeon C.O."/>
        </authorList>
    </citation>
    <scope>NUCLEOTIDE SEQUENCE [LARGE SCALE GENOMIC DNA]</scope>
    <source>
        <strain evidence="2 3">R19</strain>
    </source>
</reference>
<organism evidence="2 3">
    <name type="scientific">Agrilutibacter solisilvae</name>
    <dbReference type="NCBI Taxonomy" id="2763317"/>
    <lineage>
        <taxon>Bacteria</taxon>
        <taxon>Pseudomonadati</taxon>
        <taxon>Pseudomonadota</taxon>
        <taxon>Gammaproteobacteria</taxon>
        <taxon>Lysobacterales</taxon>
        <taxon>Lysobacteraceae</taxon>
        <taxon>Agrilutibacter</taxon>
    </lineage>
</organism>
<dbReference type="Gene3D" id="2.60.120.10">
    <property type="entry name" value="Jelly Rolls"/>
    <property type="match status" value="1"/>
</dbReference>
<name>A0A974XZL4_9GAMM</name>
<sequence>MKAAVLSAADAVEFPTAERCHITEWSNTDADPVMSIARARVEPGVTTRWHRVVGTVERYVILEGRGRVEAGELPPREVGPGDVVLIPAGCPQRIANTGQSDLTFLAICTPRFRPGLYEDLEADSTR</sequence>
<dbReference type="Pfam" id="PF07883">
    <property type="entry name" value="Cupin_2"/>
    <property type="match status" value="1"/>
</dbReference>
<dbReference type="PANTHER" id="PTHR36114:SF8">
    <property type="entry name" value="CUPIN TYPE-1 DOMAIN-CONTAINING PROTEIN"/>
    <property type="match status" value="1"/>
</dbReference>
<keyword evidence="3" id="KW-1185">Reference proteome</keyword>
<evidence type="ECO:0000259" key="1">
    <source>
        <dbReference type="Pfam" id="PF07883"/>
    </source>
</evidence>